<sequence length="226" mass="25932">MLRVIKDSGKKTCLSRFPLLKDIETKLAAEKTREEAQQLLEQKKKLAIAYELHTKQVEDKQYAQDFDHTTIPQHSAPQIKRYSGAPKLLIKINIIHQNRTAKDVDFLQILPKYAPIIKNVDILLIAPGFHDSVDVYNLQIKNMIKNITILNTFDLDDLQFLISVNRLNNFKQMKLAAACFGLSFNHWTMGIAFFCDRQKEINAGVRSSIARRLVGVHARDFLTQKA</sequence>
<keyword evidence="2" id="KW-1185">Reference proteome</keyword>
<dbReference type="EMBL" id="PHWZ01000210">
    <property type="protein sequence ID" value="TEY57652.1"/>
    <property type="molecule type" value="Genomic_DNA"/>
</dbReference>
<proteinExistence type="predicted"/>
<protein>
    <submittedName>
        <fullName evidence="1">Uncharacterized protein</fullName>
    </submittedName>
</protein>
<evidence type="ECO:0000313" key="1">
    <source>
        <dbReference type="EMBL" id="TEY57652.1"/>
    </source>
</evidence>
<gene>
    <name evidence="1" type="ORF">BOTCAL_0210g00130</name>
</gene>
<evidence type="ECO:0000313" key="2">
    <source>
        <dbReference type="Proteomes" id="UP000297299"/>
    </source>
</evidence>
<dbReference type="Proteomes" id="UP000297299">
    <property type="component" value="Unassembled WGS sequence"/>
</dbReference>
<dbReference type="OrthoDB" id="3514843at2759"/>
<organism evidence="1 2">
    <name type="scientific">Botryotinia calthae</name>
    <dbReference type="NCBI Taxonomy" id="38488"/>
    <lineage>
        <taxon>Eukaryota</taxon>
        <taxon>Fungi</taxon>
        <taxon>Dikarya</taxon>
        <taxon>Ascomycota</taxon>
        <taxon>Pezizomycotina</taxon>
        <taxon>Leotiomycetes</taxon>
        <taxon>Helotiales</taxon>
        <taxon>Sclerotiniaceae</taxon>
        <taxon>Botryotinia</taxon>
    </lineage>
</organism>
<accession>A0A4Y8CYS6</accession>
<dbReference type="AlphaFoldDB" id="A0A4Y8CYS6"/>
<comment type="caution">
    <text evidence="1">The sequence shown here is derived from an EMBL/GenBank/DDBJ whole genome shotgun (WGS) entry which is preliminary data.</text>
</comment>
<name>A0A4Y8CYS6_9HELO</name>
<reference evidence="1 2" key="1">
    <citation type="submission" date="2017-11" db="EMBL/GenBank/DDBJ databases">
        <title>Comparative genomics of Botrytis spp.</title>
        <authorList>
            <person name="Valero-Jimenez C.A."/>
            <person name="Tapia P."/>
            <person name="Veloso J."/>
            <person name="Silva-Moreno E."/>
            <person name="Staats M."/>
            <person name="Valdes J.H."/>
            <person name="Van Kan J.A.L."/>
        </authorList>
    </citation>
    <scope>NUCLEOTIDE SEQUENCE [LARGE SCALE GENOMIC DNA]</scope>
    <source>
        <strain evidence="1 2">MUCL2830</strain>
    </source>
</reference>